<dbReference type="EC" id="2.1.1.63" evidence="9"/>
<feature type="domain" description="Methylated-DNA-[protein]-cysteine S-methyltransferase DNA binding" evidence="11">
    <location>
        <begin position="124"/>
        <end position="203"/>
    </location>
</feature>
<evidence type="ECO:0000313" key="14">
    <source>
        <dbReference type="Proteomes" id="UP000198641"/>
    </source>
</evidence>
<dbReference type="GO" id="GO:0005737">
    <property type="term" value="C:cytoplasm"/>
    <property type="evidence" value="ECO:0007669"/>
    <property type="project" value="UniProtKB-SubCell"/>
</dbReference>
<feature type="active site" description="Nucleophile; methyl group acceptor" evidence="9">
    <location>
        <position position="175"/>
    </location>
</feature>
<dbReference type="SUPFAM" id="SSF53155">
    <property type="entry name" value="Methylated DNA-protein cysteine methyltransferase domain"/>
    <property type="match status" value="1"/>
</dbReference>
<dbReference type="GO" id="GO:0003908">
    <property type="term" value="F:methylated-DNA-[protein]-cysteine S-methyltransferase activity"/>
    <property type="evidence" value="ECO:0007669"/>
    <property type="project" value="UniProtKB-UniRule"/>
</dbReference>
<dbReference type="AlphaFoldDB" id="A0A1G7SEW2"/>
<evidence type="ECO:0000256" key="7">
    <source>
        <dbReference type="ARBA" id="ARBA00023204"/>
    </source>
</evidence>
<dbReference type="InterPro" id="IPR036631">
    <property type="entry name" value="MGMT_N_sf"/>
</dbReference>
<dbReference type="PROSITE" id="PS00374">
    <property type="entry name" value="MGMT"/>
    <property type="match status" value="1"/>
</dbReference>
<dbReference type="NCBIfam" id="TIGR00589">
    <property type="entry name" value="ogt"/>
    <property type="match status" value="1"/>
</dbReference>
<keyword evidence="4 9" id="KW-0489">Methyltransferase</keyword>
<dbReference type="GO" id="GO:0006307">
    <property type="term" value="P:DNA alkylation repair"/>
    <property type="evidence" value="ECO:0007669"/>
    <property type="project" value="UniProtKB-UniRule"/>
</dbReference>
<keyword evidence="14" id="KW-1185">Reference proteome</keyword>
<evidence type="ECO:0000313" key="13">
    <source>
        <dbReference type="EMBL" id="SDG20959.1"/>
    </source>
</evidence>
<dbReference type="InterPro" id="IPR008332">
    <property type="entry name" value="MethylG_MeTrfase_N"/>
</dbReference>
<feature type="region of interest" description="Disordered" evidence="10">
    <location>
        <begin position="1"/>
        <end position="43"/>
    </location>
</feature>
<evidence type="ECO:0000256" key="1">
    <source>
        <dbReference type="ARBA" id="ARBA00001286"/>
    </source>
</evidence>
<dbReference type="SUPFAM" id="SSF46767">
    <property type="entry name" value="Methylated DNA-protein cysteine methyltransferase, C-terminal domain"/>
    <property type="match status" value="1"/>
</dbReference>
<reference evidence="13 14" key="1">
    <citation type="submission" date="2016-10" db="EMBL/GenBank/DDBJ databases">
        <authorList>
            <person name="de Groot N.N."/>
        </authorList>
    </citation>
    <scope>NUCLEOTIDE SEQUENCE [LARGE SCALE GENOMIC DNA]</scope>
    <source>
        <strain evidence="13 14">BH539</strain>
    </source>
</reference>
<dbReference type="OrthoDB" id="9811249at2"/>
<comment type="similarity">
    <text evidence="2 9">Belongs to the MGMT family.</text>
</comment>
<organism evidence="13 14">
    <name type="scientific">Onishia taeanensis</name>
    <dbReference type="NCBI Taxonomy" id="284577"/>
    <lineage>
        <taxon>Bacteria</taxon>
        <taxon>Pseudomonadati</taxon>
        <taxon>Pseudomonadota</taxon>
        <taxon>Gammaproteobacteria</taxon>
        <taxon>Oceanospirillales</taxon>
        <taxon>Halomonadaceae</taxon>
        <taxon>Onishia</taxon>
    </lineage>
</organism>
<name>A0A1G7SEW2_9GAMM</name>
<dbReference type="STRING" id="284577.SAMN05216571_10698"/>
<comment type="catalytic activity">
    <reaction evidence="8 9">
        <text>a 6-O-methyl-2'-deoxyguanosine in DNA + L-cysteinyl-[protein] = S-methyl-L-cysteinyl-[protein] + a 2'-deoxyguanosine in DNA</text>
        <dbReference type="Rhea" id="RHEA:24000"/>
        <dbReference type="Rhea" id="RHEA-COMP:10131"/>
        <dbReference type="Rhea" id="RHEA-COMP:10132"/>
        <dbReference type="Rhea" id="RHEA-COMP:11367"/>
        <dbReference type="Rhea" id="RHEA-COMP:11368"/>
        <dbReference type="ChEBI" id="CHEBI:29950"/>
        <dbReference type="ChEBI" id="CHEBI:82612"/>
        <dbReference type="ChEBI" id="CHEBI:85445"/>
        <dbReference type="ChEBI" id="CHEBI:85448"/>
        <dbReference type="EC" id="2.1.1.63"/>
    </reaction>
</comment>
<dbReference type="PANTHER" id="PTHR10815">
    <property type="entry name" value="METHYLATED-DNA--PROTEIN-CYSTEINE METHYLTRANSFERASE"/>
    <property type="match status" value="1"/>
</dbReference>
<dbReference type="InterPro" id="IPR001497">
    <property type="entry name" value="MethylDNA_cys_MeTrfase_AS"/>
</dbReference>
<evidence type="ECO:0000256" key="5">
    <source>
        <dbReference type="ARBA" id="ARBA00022679"/>
    </source>
</evidence>
<dbReference type="InterPro" id="IPR036217">
    <property type="entry name" value="MethylDNA_cys_MeTrfase_DNAb"/>
</dbReference>
<comment type="miscellaneous">
    <text evidence="9">This enzyme catalyzes only one turnover and therefore is not strictly catalytic. According to one definition, an enzyme is a biocatalyst that acts repeatedly and over many reaction cycles.</text>
</comment>
<evidence type="ECO:0000256" key="6">
    <source>
        <dbReference type="ARBA" id="ARBA00022763"/>
    </source>
</evidence>
<dbReference type="GO" id="GO:0032259">
    <property type="term" value="P:methylation"/>
    <property type="evidence" value="ECO:0007669"/>
    <property type="project" value="UniProtKB-KW"/>
</dbReference>
<comment type="subcellular location">
    <subcellularLocation>
        <location evidence="9">Cytoplasm</location>
    </subcellularLocation>
</comment>
<keyword evidence="5 9" id="KW-0808">Transferase</keyword>
<feature type="compositionally biased region" description="Basic and acidic residues" evidence="10">
    <location>
        <begin position="15"/>
        <end position="36"/>
    </location>
</feature>
<dbReference type="Pfam" id="PF02870">
    <property type="entry name" value="Methyltransf_1N"/>
    <property type="match status" value="1"/>
</dbReference>
<evidence type="ECO:0000256" key="3">
    <source>
        <dbReference type="ARBA" id="ARBA00022490"/>
    </source>
</evidence>
<keyword evidence="6 9" id="KW-0227">DNA damage</keyword>
<feature type="domain" description="Methylguanine DNA methyltransferase ribonuclease-like" evidence="12">
    <location>
        <begin position="68"/>
        <end position="120"/>
    </location>
</feature>
<dbReference type="CDD" id="cd06445">
    <property type="entry name" value="ATase"/>
    <property type="match status" value="1"/>
</dbReference>
<evidence type="ECO:0000256" key="10">
    <source>
        <dbReference type="SAM" id="MobiDB-lite"/>
    </source>
</evidence>
<dbReference type="HAMAP" id="MF_00772">
    <property type="entry name" value="OGT"/>
    <property type="match status" value="1"/>
</dbReference>
<dbReference type="InterPro" id="IPR023546">
    <property type="entry name" value="MGMT"/>
</dbReference>
<dbReference type="FunFam" id="1.10.10.10:FF:000214">
    <property type="entry name" value="Methylated-DNA--protein-cysteine methyltransferase"/>
    <property type="match status" value="1"/>
</dbReference>
<comment type="catalytic activity">
    <reaction evidence="1 9">
        <text>a 4-O-methyl-thymidine in DNA + L-cysteinyl-[protein] = a thymidine in DNA + S-methyl-L-cysteinyl-[protein]</text>
        <dbReference type="Rhea" id="RHEA:53428"/>
        <dbReference type="Rhea" id="RHEA-COMP:10131"/>
        <dbReference type="Rhea" id="RHEA-COMP:10132"/>
        <dbReference type="Rhea" id="RHEA-COMP:13555"/>
        <dbReference type="Rhea" id="RHEA-COMP:13556"/>
        <dbReference type="ChEBI" id="CHEBI:29950"/>
        <dbReference type="ChEBI" id="CHEBI:82612"/>
        <dbReference type="ChEBI" id="CHEBI:137386"/>
        <dbReference type="ChEBI" id="CHEBI:137387"/>
        <dbReference type="EC" id="2.1.1.63"/>
    </reaction>
</comment>
<keyword evidence="7 9" id="KW-0234">DNA repair</keyword>
<dbReference type="PANTHER" id="PTHR10815:SF5">
    <property type="entry name" value="METHYLATED-DNA--PROTEIN-CYSTEINE METHYLTRANSFERASE"/>
    <property type="match status" value="1"/>
</dbReference>
<evidence type="ECO:0000259" key="12">
    <source>
        <dbReference type="Pfam" id="PF02870"/>
    </source>
</evidence>
<evidence type="ECO:0000256" key="9">
    <source>
        <dbReference type="HAMAP-Rule" id="MF_00772"/>
    </source>
</evidence>
<evidence type="ECO:0000256" key="8">
    <source>
        <dbReference type="ARBA" id="ARBA00049348"/>
    </source>
</evidence>
<dbReference type="RefSeq" id="WP_092525615.1">
    <property type="nucleotide sequence ID" value="NZ_FNCI01000006.1"/>
</dbReference>
<keyword evidence="3 9" id="KW-0963">Cytoplasm</keyword>
<evidence type="ECO:0000256" key="2">
    <source>
        <dbReference type="ARBA" id="ARBA00008711"/>
    </source>
</evidence>
<feature type="compositionally biased region" description="Polar residues" evidence="10">
    <location>
        <begin position="1"/>
        <end position="11"/>
    </location>
</feature>
<gene>
    <name evidence="13" type="ORF">SAMN05216571_10698</name>
</gene>
<dbReference type="Gene3D" id="3.30.160.70">
    <property type="entry name" value="Methylated DNA-protein cysteine methyltransferase domain"/>
    <property type="match status" value="1"/>
</dbReference>
<proteinExistence type="inferred from homology"/>
<sequence length="211" mass="23145">MSSAPTASRSLFDQPDARLDEHPEKPSDERDDDRSKGQGIDARSDLFAGQALDYYRPPESEALGLVRLRASDTGLTEIVFVTEADASETPRPNALTDRARAQLEEYFDGLRQTFDLPLAPKGTDFQQRVWQALATIPFGETRCYAEIAEQLRCKGGQRAVGRANGQNPLAIVVPCHRVIGSDGRMTGYAGGIGRKQWLLAHEAGEIPFDLG</sequence>
<evidence type="ECO:0000256" key="4">
    <source>
        <dbReference type="ARBA" id="ARBA00022603"/>
    </source>
</evidence>
<comment type="function">
    <text evidence="9">Involved in the cellular defense against the biological effects of O6-methylguanine (O6-MeG) and O4-methylthymine (O4-MeT) in DNA. Repairs the methylated nucleobase in DNA by stoichiometrically transferring the methyl group to a cysteine residue in the enzyme. This is a suicide reaction: the enzyme is irreversibly inactivated.</text>
</comment>
<protein>
    <recommendedName>
        <fullName evidence="9">Methylated-DNA--protein-cysteine methyltransferase</fullName>
        <ecNumber evidence="9">2.1.1.63</ecNumber>
    </recommendedName>
    <alternativeName>
        <fullName evidence="9">6-O-methylguanine-DNA methyltransferase</fullName>
        <shortName evidence="9">MGMT</shortName>
    </alternativeName>
    <alternativeName>
        <fullName evidence="9">O-6-methylguanine-DNA-alkyltransferase</fullName>
    </alternativeName>
</protein>
<dbReference type="Proteomes" id="UP000198641">
    <property type="component" value="Unassembled WGS sequence"/>
</dbReference>
<evidence type="ECO:0000259" key="11">
    <source>
        <dbReference type="Pfam" id="PF01035"/>
    </source>
</evidence>
<accession>A0A1G7SEW2</accession>
<dbReference type="InterPro" id="IPR014048">
    <property type="entry name" value="MethylDNA_cys_MeTrfase_DNA-bd"/>
</dbReference>
<dbReference type="EMBL" id="FNCI01000006">
    <property type="protein sequence ID" value="SDG20959.1"/>
    <property type="molecule type" value="Genomic_DNA"/>
</dbReference>
<dbReference type="InterPro" id="IPR036388">
    <property type="entry name" value="WH-like_DNA-bd_sf"/>
</dbReference>
<dbReference type="Gene3D" id="1.10.10.10">
    <property type="entry name" value="Winged helix-like DNA-binding domain superfamily/Winged helix DNA-binding domain"/>
    <property type="match status" value="1"/>
</dbReference>
<dbReference type="Pfam" id="PF01035">
    <property type="entry name" value="DNA_binding_1"/>
    <property type="match status" value="1"/>
</dbReference>